<gene>
    <name evidence="2" type="ORF">GTH24_13725</name>
</gene>
<sequence length="196" mass="22929">MYNKFKDNKIRIFYIFICLLIIFLCFYFQDKIIDINKNMLIFSYYASVATIIALIISIMEIFYNIKITKSIKEQSLFNLTRFKDSTGLSFAHECASYYDSCLNDLAAKKYPLLVANFTIAKKLHISLANHFMTDNDLQHFQNEKERLNSLEKKIIATRHTNASNPLGNAQIREIQEAILETKHSFESKYTFKKSES</sequence>
<keyword evidence="1" id="KW-0812">Transmembrane</keyword>
<keyword evidence="1" id="KW-1133">Transmembrane helix</keyword>
<feature type="transmembrane region" description="Helical" evidence="1">
    <location>
        <begin position="41"/>
        <end position="63"/>
    </location>
</feature>
<evidence type="ECO:0000256" key="1">
    <source>
        <dbReference type="SAM" id="Phobius"/>
    </source>
</evidence>
<dbReference type="EMBL" id="CP047344">
    <property type="protein sequence ID" value="QIF94887.1"/>
    <property type="molecule type" value="Genomic_DNA"/>
</dbReference>
<organism evidence="2 3">
    <name type="scientific">Proteus vulgaris</name>
    <dbReference type="NCBI Taxonomy" id="585"/>
    <lineage>
        <taxon>Bacteria</taxon>
        <taxon>Pseudomonadati</taxon>
        <taxon>Pseudomonadota</taxon>
        <taxon>Gammaproteobacteria</taxon>
        <taxon>Enterobacterales</taxon>
        <taxon>Morganellaceae</taxon>
        <taxon>Proteus</taxon>
    </lineage>
</organism>
<name>A0A6G6SKF2_PROVU</name>
<keyword evidence="3" id="KW-1185">Reference proteome</keyword>
<proteinExistence type="predicted"/>
<feature type="transmembrane region" description="Helical" evidence="1">
    <location>
        <begin position="12"/>
        <end position="29"/>
    </location>
</feature>
<dbReference type="AlphaFoldDB" id="A0A6G6SKF2"/>
<evidence type="ECO:0000313" key="2">
    <source>
        <dbReference type="EMBL" id="QIF94887.1"/>
    </source>
</evidence>
<dbReference type="RefSeq" id="WP_072069221.1">
    <property type="nucleotide sequence ID" value="NZ_CP047344.1"/>
</dbReference>
<dbReference type="Proteomes" id="UP000503287">
    <property type="component" value="Chromosome"/>
</dbReference>
<accession>A0A6G6SKF2</accession>
<reference evidence="2 3" key="1">
    <citation type="submission" date="2020-01" db="EMBL/GenBank/DDBJ databases">
        <title>The genomic epidemiology of tigecycline resistance gene tet(X) variants in a swine farm in China.</title>
        <authorList>
            <person name="Peng K."/>
            <person name="Li R."/>
        </authorList>
    </citation>
    <scope>NUCLEOTIDE SEQUENCE [LARGE SCALE GENOMIC DNA]</scope>
    <source>
        <strain evidence="2 3">ZN3</strain>
    </source>
</reference>
<keyword evidence="1" id="KW-0472">Membrane</keyword>
<evidence type="ECO:0000313" key="3">
    <source>
        <dbReference type="Proteomes" id="UP000503287"/>
    </source>
</evidence>
<protein>
    <submittedName>
        <fullName evidence="2">Uncharacterized protein</fullName>
    </submittedName>
</protein>